<evidence type="ECO:0000256" key="4">
    <source>
        <dbReference type="ARBA" id="ARBA00022490"/>
    </source>
</evidence>
<evidence type="ECO:0000256" key="6">
    <source>
        <dbReference type="ARBA" id="ARBA00022703"/>
    </source>
</evidence>
<dbReference type="Pfam" id="PF00179">
    <property type="entry name" value="UQ_con"/>
    <property type="match status" value="1"/>
</dbReference>
<dbReference type="GO" id="GO:0005737">
    <property type="term" value="C:cytoplasm"/>
    <property type="evidence" value="ECO:0007669"/>
    <property type="project" value="UniProtKB-SubCell"/>
</dbReference>
<evidence type="ECO:0000256" key="2">
    <source>
        <dbReference type="ARBA" id="ARBA00004496"/>
    </source>
</evidence>
<dbReference type="PROSITE" id="PS50127">
    <property type="entry name" value="UBC_2"/>
    <property type="match status" value="1"/>
</dbReference>
<comment type="subcellular location">
    <subcellularLocation>
        <location evidence="2">Cytoplasm</location>
    </subcellularLocation>
    <subcellularLocation>
        <location evidence="1">Nucleus</location>
    </subcellularLocation>
</comment>
<organism evidence="16 17">
    <name type="scientific">Amblyomma americanum</name>
    <name type="common">Lone star tick</name>
    <dbReference type="NCBI Taxonomy" id="6943"/>
    <lineage>
        <taxon>Eukaryota</taxon>
        <taxon>Metazoa</taxon>
        <taxon>Ecdysozoa</taxon>
        <taxon>Arthropoda</taxon>
        <taxon>Chelicerata</taxon>
        <taxon>Arachnida</taxon>
        <taxon>Acari</taxon>
        <taxon>Parasitiformes</taxon>
        <taxon>Ixodida</taxon>
        <taxon>Ixodoidea</taxon>
        <taxon>Ixodidae</taxon>
        <taxon>Amblyomminae</taxon>
        <taxon>Amblyomma</taxon>
    </lineage>
</organism>
<dbReference type="GO" id="GO:0043066">
    <property type="term" value="P:negative regulation of apoptotic process"/>
    <property type="evidence" value="ECO:0007669"/>
    <property type="project" value="TreeGrafter"/>
</dbReference>
<keyword evidence="7" id="KW-0547">Nucleotide-binding</keyword>
<keyword evidence="4" id="KW-0963">Cytoplasm</keyword>
<keyword evidence="17" id="KW-1185">Reference proteome</keyword>
<proteinExistence type="predicted"/>
<name>A0AAQ4DP56_AMBAM</name>
<dbReference type="Gene3D" id="3.10.110.10">
    <property type="entry name" value="Ubiquitin Conjugating Enzyme"/>
    <property type="match status" value="1"/>
</dbReference>
<evidence type="ECO:0000256" key="13">
    <source>
        <dbReference type="ARBA" id="ARBA00042316"/>
    </source>
</evidence>
<dbReference type="GO" id="GO:0005524">
    <property type="term" value="F:ATP binding"/>
    <property type="evidence" value="ECO:0007669"/>
    <property type="project" value="UniProtKB-KW"/>
</dbReference>
<evidence type="ECO:0000256" key="10">
    <source>
        <dbReference type="ARBA" id="ARBA00023242"/>
    </source>
</evidence>
<evidence type="ECO:0000313" key="17">
    <source>
        <dbReference type="Proteomes" id="UP001321473"/>
    </source>
</evidence>
<dbReference type="PANTHER" id="PTHR46116:SF26">
    <property type="entry name" value="UBIQUITIN-CONJUGATING ENZYME E2 Z"/>
    <property type="match status" value="1"/>
</dbReference>
<keyword evidence="10" id="KW-0539">Nucleus</keyword>
<dbReference type="GO" id="GO:0061631">
    <property type="term" value="F:ubiquitin conjugating enzyme activity"/>
    <property type="evidence" value="ECO:0007669"/>
    <property type="project" value="UniProtKB-EC"/>
</dbReference>
<reference evidence="16 17" key="1">
    <citation type="journal article" date="2023" name="Arcadia Sci">
        <title>De novo assembly of a long-read Amblyomma americanum tick genome.</title>
        <authorList>
            <person name="Chou S."/>
            <person name="Poskanzer K.E."/>
            <person name="Rollins M."/>
            <person name="Thuy-Boun P.S."/>
        </authorList>
    </citation>
    <scope>NUCLEOTIDE SEQUENCE [LARGE SCALE GENOMIC DNA]</scope>
    <source>
        <strain evidence="16">F_SG_1</strain>
        <tissue evidence="16">Salivary glands</tissue>
    </source>
</reference>
<evidence type="ECO:0000256" key="14">
    <source>
        <dbReference type="ARBA" id="ARBA00042401"/>
    </source>
</evidence>
<dbReference type="EMBL" id="JARKHS020028472">
    <property type="protein sequence ID" value="KAK8764246.1"/>
    <property type="molecule type" value="Genomic_DNA"/>
</dbReference>
<evidence type="ECO:0000256" key="12">
    <source>
        <dbReference type="ARBA" id="ARBA00041798"/>
    </source>
</evidence>
<dbReference type="GO" id="GO:0005634">
    <property type="term" value="C:nucleus"/>
    <property type="evidence" value="ECO:0007669"/>
    <property type="project" value="UniProtKB-SubCell"/>
</dbReference>
<gene>
    <name evidence="16" type="ORF">V5799_033144</name>
</gene>
<dbReference type="PANTHER" id="PTHR46116">
    <property type="entry name" value="(E3-INDEPENDENT) E2 UBIQUITIN-CONJUGATING ENZYME"/>
    <property type="match status" value="1"/>
</dbReference>
<dbReference type="GO" id="GO:0004869">
    <property type="term" value="F:cysteine-type endopeptidase inhibitor activity"/>
    <property type="evidence" value="ECO:0007669"/>
    <property type="project" value="TreeGrafter"/>
</dbReference>
<evidence type="ECO:0000313" key="16">
    <source>
        <dbReference type="EMBL" id="KAK8764246.1"/>
    </source>
</evidence>
<evidence type="ECO:0000256" key="8">
    <source>
        <dbReference type="ARBA" id="ARBA00022786"/>
    </source>
</evidence>
<evidence type="ECO:0000256" key="11">
    <source>
        <dbReference type="ARBA" id="ARBA00039894"/>
    </source>
</evidence>
<dbReference type="SUPFAM" id="SSF54495">
    <property type="entry name" value="UBC-like"/>
    <property type="match status" value="1"/>
</dbReference>
<feature type="domain" description="UBC core" evidence="15">
    <location>
        <begin position="1"/>
        <end position="156"/>
    </location>
</feature>
<keyword evidence="9" id="KW-0067">ATP-binding</keyword>
<accession>A0AAQ4DP56</accession>
<evidence type="ECO:0000259" key="15">
    <source>
        <dbReference type="PROSITE" id="PS50127"/>
    </source>
</evidence>
<keyword evidence="8" id="KW-0833">Ubl conjugation pathway</keyword>
<dbReference type="EC" id="2.3.2.23" evidence="3"/>
<evidence type="ECO:0000256" key="1">
    <source>
        <dbReference type="ARBA" id="ARBA00004123"/>
    </source>
</evidence>
<evidence type="ECO:0000256" key="9">
    <source>
        <dbReference type="ARBA" id="ARBA00022840"/>
    </source>
</evidence>
<protein>
    <recommendedName>
        <fullName evidence="11">Ubiquitin-conjugating enzyme E2 Z</fullName>
        <ecNumber evidence="3">2.3.2.23</ecNumber>
    </recommendedName>
    <alternativeName>
        <fullName evidence="12">E2 ubiquitin-conjugating enzyme Z</fullName>
    </alternativeName>
    <alternativeName>
        <fullName evidence="14">Ubiquitin carrier protein Z</fullName>
    </alternativeName>
    <alternativeName>
        <fullName evidence="13">Ubiquitin-protein ligase Z</fullName>
    </alternativeName>
</protein>
<keyword evidence="5" id="KW-0808">Transferase</keyword>
<dbReference type="Proteomes" id="UP001321473">
    <property type="component" value="Unassembled WGS sequence"/>
</dbReference>
<evidence type="ECO:0000256" key="7">
    <source>
        <dbReference type="ARBA" id="ARBA00022741"/>
    </source>
</evidence>
<sequence>MKDVADFKANRPPLLHISPVERDITKIHALIEGTPGTPYEGGFFLFLIRCPPTYPADPPRVRFLTTDAERVRFHMHLQQTGMVCLSILGTAGRSTWSPVESLSSLLSGIRSLMGQRPYFDAFQQEFKPGDADRYHALIQHETIRVAVCDQVEAALKKDGRLPPAFRGIVLRSFLKYYGKYEEAINVNLYMCGKVLTDPILFSHETQLQYKALRKRLEDLKQQVLEK</sequence>
<comment type="caution">
    <text evidence="16">The sequence shown here is derived from an EMBL/GenBank/DDBJ whole genome shotgun (WGS) entry which is preliminary data.</text>
</comment>
<dbReference type="SMART" id="SM00212">
    <property type="entry name" value="UBCc"/>
    <property type="match status" value="1"/>
</dbReference>
<dbReference type="InterPro" id="IPR000608">
    <property type="entry name" value="UBC"/>
</dbReference>
<keyword evidence="6" id="KW-0053">Apoptosis</keyword>
<dbReference type="InterPro" id="IPR016135">
    <property type="entry name" value="UBQ-conjugating_enzyme/RWD"/>
</dbReference>
<evidence type="ECO:0000256" key="3">
    <source>
        <dbReference type="ARBA" id="ARBA00012486"/>
    </source>
</evidence>
<dbReference type="AlphaFoldDB" id="A0AAQ4DP56"/>
<dbReference type="GO" id="GO:0006915">
    <property type="term" value="P:apoptotic process"/>
    <property type="evidence" value="ECO:0007669"/>
    <property type="project" value="UniProtKB-KW"/>
</dbReference>
<evidence type="ECO:0000256" key="5">
    <source>
        <dbReference type="ARBA" id="ARBA00022679"/>
    </source>
</evidence>